<evidence type="ECO:0000313" key="2">
    <source>
        <dbReference type="Proteomes" id="UP001595476"/>
    </source>
</evidence>
<evidence type="ECO:0000313" key="1">
    <source>
        <dbReference type="EMBL" id="MFC3152788.1"/>
    </source>
</evidence>
<gene>
    <name evidence="1" type="ORF">ACFOEK_17250</name>
</gene>
<reference evidence="2" key="1">
    <citation type="journal article" date="2019" name="Int. J. Syst. Evol. Microbiol.">
        <title>The Global Catalogue of Microorganisms (GCM) 10K type strain sequencing project: providing services to taxonomists for standard genome sequencing and annotation.</title>
        <authorList>
            <consortium name="The Broad Institute Genomics Platform"/>
            <consortium name="The Broad Institute Genome Sequencing Center for Infectious Disease"/>
            <person name="Wu L."/>
            <person name="Ma J."/>
        </authorList>
    </citation>
    <scope>NUCLEOTIDE SEQUENCE [LARGE SCALE GENOMIC DNA]</scope>
    <source>
        <strain evidence="2">KCTC 52438</strain>
    </source>
</reference>
<dbReference type="RefSeq" id="WP_386722713.1">
    <property type="nucleotide sequence ID" value="NZ_JBHRSZ010000007.1"/>
</dbReference>
<comment type="caution">
    <text evidence="1">The sequence shown here is derived from an EMBL/GenBank/DDBJ whole genome shotgun (WGS) entry which is preliminary data.</text>
</comment>
<dbReference type="EMBL" id="JBHRSZ010000007">
    <property type="protein sequence ID" value="MFC3152788.1"/>
    <property type="molecule type" value="Genomic_DNA"/>
</dbReference>
<keyword evidence="2" id="KW-1185">Reference proteome</keyword>
<accession>A0ABV7HJC9</accession>
<dbReference type="Proteomes" id="UP001595476">
    <property type="component" value="Unassembled WGS sequence"/>
</dbReference>
<proteinExistence type="predicted"/>
<sequence length="53" mass="5894">MYEVILAYQLMGLTVKECASDVESVDVEFFFKIDIKPVSKVISVCLRLGPLGV</sequence>
<protein>
    <submittedName>
        <fullName evidence="1">Uncharacterized protein</fullName>
    </submittedName>
</protein>
<organism evidence="1 2">
    <name type="scientific">Litoribrevibacter euphylliae</name>
    <dbReference type="NCBI Taxonomy" id="1834034"/>
    <lineage>
        <taxon>Bacteria</taxon>
        <taxon>Pseudomonadati</taxon>
        <taxon>Pseudomonadota</taxon>
        <taxon>Gammaproteobacteria</taxon>
        <taxon>Oceanospirillales</taxon>
        <taxon>Oceanospirillaceae</taxon>
        <taxon>Litoribrevibacter</taxon>
    </lineage>
</organism>
<name>A0ABV7HJC9_9GAMM</name>